<dbReference type="InterPro" id="IPR040837">
    <property type="entry name" value="Bact_RF_family7"/>
</dbReference>
<organism evidence="1 2">
    <name type="scientific">Nostoc edaphicum CCNP1411</name>
    <dbReference type="NCBI Taxonomy" id="1472755"/>
    <lineage>
        <taxon>Bacteria</taxon>
        <taxon>Bacillati</taxon>
        <taxon>Cyanobacteriota</taxon>
        <taxon>Cyanophyceae</taxon>
        <taxon>Nostocales</taxon>
        <taxon>Nostocaceae</taxon>
        <taxon>Nostoc</taxon>
    </lineage>
</organism>
<sequence length="383" mass="43188">MKLFSIEELAILTTETNTNCVSIYMPTYKMSTETLQNPIRFKNLMREAEEKLIENGLRTQEARDLLLSAQELDEYDFWQHQSDGLAIFISNNFFSYYTVPVDLPELVVVSDRFHLKPLMSLLTGDGQFYILALSQNLVRFFQASRFSINEIELESVPTSIAEALKYDDPEKSLQFHTGTPQSGSGNRAAIFHGHGAGNDDEKENILRYFRQVNNGLQELLQNQKSPLILAGVDYLLPIYRQANSYSYLIDEGITGNPDQLKAEELQTQAWQIVQPYFEGEQNEAIAYYQANLGTGKTASSIQEVVRAAYYRRVESLFVPVGQQKWGMFDPDTSSVQVHSEQKSGDEDLMDFAALHTLLNGGTVYAVAPEQVPGDASLAAVLRY</sequence>
<dbReference type="RefSeq" id="WP_181929815.1">
    <property type="nucleotide sequence ID" value="NZ_CP054698.1"/>
</dbReference>
<name>A0A7D7QBX5_9NOSO</name>
<keyword evidence="2" id="KW-1185">Reference proteome</keyword>
<evidence type="ECO:0000313" key="2">
    <source>
        <dbReference type="Proteomes" id="UP000514713"/>
    </source>
</evidence>
<dbReference type="KEGG" id="ned:HUN01_33775"/>
<proteinExistence type="predicted"/>
<dbReference type="Proteomes" id="UP000514713">
    <property type="component" value="Chromosome"/>
</dbReference>
<dbReference type="AlphaFoldDB" id="A0A7D7QBX5"/>
<gene>
    <name evidence="1" type="ORF">HUN01_33775</name>
</gene>
<evidence type="ECO:0000313" key="1">
    <source>
        <dbReference type="EMBL" id="QMS92317.1"/>
    </source>
</evidence>
<reference evidence="2" key="1">
    <citation type="submission" date="2020-06" db="EMBL/GenBank/DDBJ databases">
        <title>Nostoc edaphicum CCNP1411 genome.</title>
        <authorList>
            <person name="Fidor A."/>
            <person name="Grabski M."/>
            <person name="Gawor J."/>
            <person name="Gromadka R."/>
            <person name="Wegrzyn G."/>
            <person name="Mazur-Marzec H."/>
        </authorList>
    </citation>
    <scope>NUCLEOTIDE SEQUENCE [LARGE SCALE GENOMIC DNA]</scope>
    <source>
        <strain evidence="2">CCNP1411</strain>
    </source>
</reference>
<dbReference type="Pfam" id="PF18849">
    <property type="entry name" value="baeRF_family7"/>
    <property type="match status" value="1"/>
</dbReference>
<dbReference type="EMBL" id="CP054698">
    <property type="protein sequence ID" value="QMS92317.1"/>
    <property type="molecule type" value="Genomic_DNA"/>
</dbReference>
<accession>A0A7D7QBX5</accession>
<protein>
    <submittedName>
        <fullName evidence="1">Uncharacterized protein</fullName>
    </submittedName>
</protein>